<proteinExistence type="predicted"/>
<protein>
    <submittedName>
        <fullName evidence="2">Histidine phosphotransferase family protein</fullName>
    </submittedName>
</protein>
<organism evidence="2 3">
    <name type="scientific">Teichococcus globiformis</name>
    <dbReference type="NCBI Taxonomy" id="2307229"/>
    <lineage>
        <taxon>Bacteria</taxon>
        <taxon>Pseudomonadati</taxon>
        <taxon>Pseudomonadota</taxon>
        <taxon>Alphaproteobacteria</taxon>
        <taxon>Acetobacterales</taxon>
        <taxon>Roseomonadaceae</taxon>
        <taxon>Roseomonas</taxon>
    </lineage>
</organism>
<comment type="caution">
    <text evidence="2">The sequence shown here is derived from an EMBL/GenBank/DDBJ whole genome shotgun (WGS) entry which is preliminary data.</text>
</comment>
<gene>
    <name evidence="2" type="ORF">ACFOD4_16355</name>
</gene>
<reference evidence="3" key="1">
    <citation type="journal article" date="2019" name="Int. J. Syst. Evol. Microbiol.">
        <title>The Global Catalogue of Microorganisms (GCM) 10K type strain sequencing project: providing services to taxonomists for standard genome sequencing and annotation.</title>
        <authorList>
            <consortium name="The Broad Institute Genomics Platform"/>
            <consortium name="The Broad Institute Genome Sequencing Center for Infectious Disease"/>
            <person name="Wu L."/>
            <person name="Ma J."/>
        </authorList>
    </citation>
    <scope>NUCLEOTIDE SEQUENCE [LARGE SCALE GENOMIC DNA]</scope>
    <source>
        <strain evidence="3">KCTC 52094</strain>
    </source>
</reference>
<evidence type="ECO:0000313" key="2">
    <source>
        <dbReference type="EMBL" id="MFC3126638.1"/>
    </source>
</evidence>
<keyword evidence="3" id="KW-1185">Reference proteome</keyword>
<evidence type="ECO:0000313" key="3">
    <source>
        <dbReference type="Proteomes" id="UP001595593"/>
    </source>
</evidence>
<evidence type="ECO:0000259" key="1">
    <source>
        <dbReference type="Pfam" id="PF10090"/>
    </source>
</evidence>
<dbReference type="InterPro" id="IPR036890">
    <property type="entry name" value="HATPase_C_sf"/>
</dbReference>
<dbReference type="EMBL" id="JBHRTN010000018">
    <property type="protein sequence ID" value="MFC3126638.1"/>
    <property type="molecule type" value="Genomic_DNA"/>
</dbReference>
<dbReference type="Gene3D" id="3.30.565.10">
    <property type="entry name" value="Histidine kinase-like ATPase, C-terminal domain"/>
    <property type="match status" value="1"/>
</dbReference>
<feature type="domain" description="Histidine phosphotransferase ChpT C-terminal" evidence="1">
    <location>
        <begin position="71"/>
        <end position="173"/>
    </location>
</feature>
<dbReference type="Gene3D" id="1.10.287.130">
    <property type="match status" value="1"/>
</dbReference>
<accession>A0ABV7G521</accession>
<dbReference type="Pfam" id="PF10090">
    <property type="entry name" value="HPTransfase"/>
    <property type="match status" value="1"/>
</dbReference>
<dbReference type="InterPro" id="IPR018762">
    <property type="entry name" value="ChpT_C"/>
</dbReference>
<dbReference type="RefSeq" id="WP_379598096.1">
    <property type="nucleotide sequence ID" value="NZ_JBHRTN010000018.1"/>
</dbReference>
<dbReference type="Proteomes" id="UP001595593">
    <property type="component" value="Unassembled WGS sequence"/>
</dbReference>
<name>A0ABV7G521_9PROT</name>
<sequence>MEGETTLAQDLCARLCHDLVGPLGTVTGALDMLEDDPEAAELARDAATDLRRRLKFWRAACGGISDTLALSELSGLLDGMLAGGRASLALKGMGTEEALPAPVAQMLLVAALLVGDALPRGGVVTLSREGEGLLLHPSGRAVAWPAPLLTVLRGEPALGPREVPAAMLGRLTVASRWRMLVVPHEGEEALILSPAA</sequence>